<dbReference type="RefSeq" id="WP_317488956.1">
    <property type="nucleotide sequence ID" value="NZ_CP136051.1"/>
</dbReference>
<feature type="chain" id="PRO_5047549839" evidence="1">
    <location>
        <begin position="21"/>
        <end position="495"/>
    </location>
</feature>
<keyword evidence="1" id="KW-0732">Signal</keyword>
<feature type="signal peptide" evidence="1">
    <location>
        <begin position="1"/>
        <end position="20"/>
    </location>
</feature>
<evidence type="ECO:0000259" key="2">
    <source>
        <dbReference type="Pfam" id="PF04389"/>
    </source>
</evidence>
<dbReference type="Proteomes" id="UP001302349">
    <property type="component" value="Chromosome"/>
</dbReference>
<dbReference type="PANTHER" id="PTHR12147:SF26">
    <property type="entry name" value="PEPTIDASE M28 DOMAIN-CONTAINING PROTEIN"/>
    <property type="match status" value="1"/>
</dbReference>
<accession>A0ABZ0IMG8</accession>
<protein>
    <submittedName>
        <fullName evidence="3">M28 family peptidase</fullName>
    </submittedName>
</protein>
<evidence type="ECO:0000313" key="4">
    <source>
        <dbReference type="Proteomes" id="UP001302349"/>
    </source>
</evidence>
<keyword evidence="4" id="KW-1185">Reference proteome</keyword>
<evidence type="ECO:0000313" key="3">
    <source>
        <dbReference type="EMBL" id="WOK06228.1"/>
    </source>
</evidence>
<reference evidence="3 4" key="1">
    <citation type="journal article" date="2023" name="Microbiol. Resour. Announc.">
        <title>Complete Genome Sequence of Imperialibacter roseus strain P4T.</title>
        <authorList>
            <person name="Tizabi D.R."/>
            <person name="Bachvaroff T."/>
            <person name="Hill R.T."/>
        </authorList>
    </citation>
    <scope>NUCLEOTIDE SEQUENCE [LARGE SCALE GENOMIC DNA]</scope>
    <source>
        <strain evidence="3 4">P4T</strain>
    </source>
</reference>
<dbReference type="SUPFAM" id="SSF53187">
    <property type="entry name" value="Zn-dependent exopeptidases"/>
    <property type="match status" value="1"/>
</dbReference>
<evidence type="ECO:0000256" key="1">
    <source>
        <dbReference type="SAM" id="SignalP"/>
    </source>
</evidence>
<dbReference type="EMBL" id="CP136051">
    <property type="protein sequence ID" value="WOK06228.1"/>
    <property type="molecule type" value="Genomic_DNA"/>
</dbReference>
<organism evidence="3 4">
    <name type="scientific">Imperialibacter roseus</name>
    <dbReference type="NCBI Taxonomy" id="1324217"/>
    <lineage>
        <taxon>Bacteria</taxon>
        <taxon>Pseudomonadati</taxon>
        <taxon>Bacteroidota</taxon>
        <taxon>Cytophagia</taxon>
        <taxon>Cytophagales</taxon>
        <taxon>Flammeovirgaceae</taxon>
        <taxon>Imperialibacter</taxon>
    </lineage>
</organism>
<proteinExistence type="predicted"/>
<dbReference type="InterPro" id="IPR007484">
    <property type="entry name" value="Peptidase_M28"/>
</dbReference>
<sequence>MIQKFSLFVLALVISLAAFAQDKKAIKISKTITKEDLYARLEVLTSDSLEGRETATEGQRMAAAFIAAQFKQYGLEPIVFEAQSMSYFQRFPLQKSQWTDVYVKAGATKLENGTDLLYFGAASTSNEVTAEVVFIGDLAQASGIVKNGAFKNKIVAVRSQDSRSWTSIRRQFAEADVRGLLVFGGESDGQFKTVVGRYKNYITASRLSLSSEGDSSNEGPFVFIVSPDAAKGVFGRSIEELMASASGAEQPMASISFKAERTTEEVITENVLGFLEGTDKKDEVLVVTAHYDHLGKRDDVIYHGADDDGSGTSAVLEIAQAFSEAKRKGNGPRRSILFMTVTGEEKGLLGSEYYTDHPVLPLSKTVANLNIDMIGRVDDAHLDNENYIYVIGSDKLSQDLHQLSEKVNKDYTNLALDYTYNDENDPNRFYYRSDHYNFAKNNVPIIFYFNGVHADYHRPTDTIEKIAFDKMTAITKLVFFTAWEVANREERIKLD</sequence>
<name>A0ABZ0IMG8_9BACT</name>
<feature type="domain" description="Peptidase M28" evidence="2">
    <location>
        <begin position="270"/>
        <end position="478"/>
    </location>
</feature>
<gene>
    <name evidence="3" type="ORF">RT717_24435</name>
</gene>
<dbReference type="InterPro" id="IPR045175">
    <property type="entry name" value="M28_fam"/>
</dbReference>
<dbReference type="Pfam" id="PF04389">
    <property type="entry name" value="Peptidase_M28"/>
    <property type="match status" value="1"/>
</dbReference>
<dbReference type="Gene3D" id="3.40.630.10">
    <property type="entry name" value="Zn peptidases"/>
    <property type="match status" value="2"/>
</dbReference>
<dbReference type="PANTHER" id="PTHR12147">
    <property type="entry name" value="METALLOPEPTIDASE M28 FAMILY MEMBER"/>
    <property type="match status" value="1"/>
</dbReference>